<dbReference type="GO" id="GO:0000981">
    <property type="term" value="F:DNA-binding transcription factor activity, RNA polymerase II-specific"/>
    <property type="evidence" value="ECO:0007669"/>
    <property type="project" value="TreeGrafter"/>
</dbReference>
<dbReference type="GO" id="GO:0005634">
    <property type="term" value="C:nucleus"/>
    <property type="evidence" value="ECO:0007669"/>
    <property type="project" value="TreeGrafter"/>
</dbReference>
<evidence type="ECO:0000313" key="4">
    <source>
        <dbReference type="Proteomes" id="UP001249851"/>
    </source>
</evidence>
<dbReference type="CDD" id="cd00103">
    <property type="entry name" value="IRF"/>
    <property type="match status" value="1"/>
</dbReference>
<gene>
    <name evidence="3" type="ORF">P5673_017878</name>
</gene>
<dbReference type="Gene3D" id="1.10.10.10">
    <property type="entry name" value="Winged helix-like DNA-binding domain superfamily/Winged helix DNA-binding domain"/>
    <property type="match status" value="1"/>
</dbReference>
<dbReference type="PROSITE" id="PS51507">
    <property type="entry name" value="IRF_2"/>
    <property type="match status" value="1"/>
</dbReference>
<dbReference type="PANTHER" id="PTHR11949:SF53">
    <property type="entry name" value="IRF TRYPTOPHAN PENTAD REPEAT DOMAIN-CONTAINING PROTEIN"/>
    <property type="match status" value="1"/>
</dbReference>
<accession>A0AAD9QED5</accession>
<dbReference type="GO" id="GO:0000978">
    <property type="term" value="F:RNA polymerase II cis-regulatory region sequence-specific DNA binding"/>
    <property type="evidence" value="ECO:0007669"/>
    <property type="project" value="TreeGrafter"/>
</dbReference>
<evidence type="ECO:0000256" key="1">
    <source>
        <dbReference type="SAM" id="MobiDB-lite"/>
    </source>
</evidence>
<feature type="compositionally biased region" description="Low complexity" evidence="1">
    <location>
        <begin position="156"/>
        <end position="168"/>
    </location>
</feature>
<dbReference type="InterPro" id="IPR001346">
    <property type="entry name" value="Interferon_reg_fact_DNA-bd_dom"/>
</dbReference>
<evidence type="ECO:0000313" key="3">
    <source>
        <dbReference type="EMBL" id="KAK2559781.1"/>
    </source>
</evidence>
<dbReference type="EMBL" id="JARQWQ010000039">
    <property type="protein sequence ID" value="KAK2559781.1"/>
    <property type="molecule type" value="Genomic_DNA"/>
</dbReference>
<dbReference type="Pfam" id="PF00605">
    <property type="entry name" value="IRF"/>
    <property type="match status" value="1"/>
</dbReference>
<reference evidence="3" key="2">
    <citation type="journal article" date="2023" name="Science">
        <title>Genomic signatures of disease resistance in endangered staghorn corals.</title>
        <authorList>
            <person name="Vollmer S.V."/>
            <person name="Selwyn J.D."/>
            <person name="Despard B.A."/>
            <person name="Roesel C.L."/>
        </authorList>
    </citation>
    <scope>NUCLEOTIDE SEQUENCE</scope>
    <source>
        <strain evidence="3">K2</strain>
    </source>
</reference>
<comment type="caution">
    <text evidence="3">The sequence shown here is derived from an EMBL/GenBank/DDBJ whole genome shotgun (WGS) entry which is preliminary data.</text>
</comment>
<evidence type="ECO:0000259" key="2">
    <source>
        <dbReference type="PROSITE" id="PS51507"/>
    </source>
</evidence>
<keyword evidence="4" id="KW-1185">Reference proteome</keyword>
<dbReference type="PRINTS" id="PR00267">
    <property type="entry name" value="INTFRNREGFCT"/>
</dbReference>
<proteinExistence type="predicted"/>
<feature type="region of interest" description="Disordered" evidence="1">
    <location>
        <begin position="129"/>
        <end position="174"/>
    </location>
</feature>
<dbReference type="Proteomes" id="UP001249851">
    <property type="component" value="Unassembled WGS sequence"/>
</dbReference>
<name>A0AAD9QED5_ACRCE</name>
<organism evidence="3 4">
    <name type="scientific">Acropora cervicornis</name>
    <name type="common">Staghorn coral</name>
    <dbReference type="NCBI Taxonomy" id="6130"/>
    <lineage>
        <taxon>Eukaryota</taxon>
        <taxon>Metazoa</taxon>
        <taxon>Cnidaria</taxon>
        <taxon>Anthozoa</taxon>
        <taxon>Hexacorallia</taxon>
        <taxon>Scleractinia</taxon>
        <taxon>Astrocoeniina</taxon>
        <taxon>Acroporidae</taxon>
        <taxon>Acropora</taxon>
    </lineage>
</organism>
<dbReference type="GO" id="GO:0002376">
    <property type="term" value="P:immune system process"/>
    <property type="evidence" value="ECO:0007669"/>
    <property type="project" value="TreeGrafter"/>
</dbReference>
<dbReference type="SMART" id="SM00348">
    <property type="entry name" value="IRF"/>
    <property type="match status" value="1"/>
</dbReference>
<dbReference type="AlphaFoldDB" id="A0AAD9QED5"/>
<dbReference type="PANTHER" id="PTHR11949">
    <property type="entry name" value="INTERFERON REGULATORY FACTOR"/>
    <property type="match status" value="1"/>
</dbReference>
<dbReference type="InterPro" id="IPR036388">
    <property type="entry name" value="WH-like_DNA-bd_sf"/>
</dbReference>
<dbReference type="SUPFAM" id="SSF46785">
    <property type="entry name" value="Winged helix' DNA-binding domain"/>
    <property type="match status" value="1"/>
</dbReference>
<dbReference type="InterPro" id="IPR036390">
    <property type="entry name" value="WH_DNA-bd_sf"/>
</dbReference>
<reference evidence="3" key="1">
    <citation type="journal article" date="2023" name="G3 (Bethesda)">
        <title>Whole genome assembly and annotation of the endangered Caribbean coral Acropora cervicornis.</title>
        <authorList>
            <person name="Selwyn J.D."/>
            <person name="Vollmer S.V."/>
        </authorList>
    </citation>
    <scope>NUCLEOTIDE SEQUENCE</scope>
    <source>
        <strain evidence="3">K2</strain>
    </source>
</reference>
<feature type="domain" description="IRF tryptophan pentad repeat" evidence="2">
    <location>
        <begin position="25"/>
        <end position="131"/>
    </location>
</feature>
<protein>
    <submittedName>
        <fullName evidence="3">Interferon regulatory factor 2</fullName>
    </submittedName>
</protein>
<sequence length="282" mass="32660">MLSRLSISCDRKDRPYSRRVTKKPRQRFTPWLHDQIEKGDIEGLEWINKEEGIFRVPWVRVDKPEFEPGHAELFKRWAFHTGKYRKGDQPDPSTWKTRFRCALRKMQEIKEVRELGKLEGNKPYRAFKFEPKLKEGNPNSPKAPDRLHVPSRRRSSCSSESTSSSEASVYGEPHSQAYPSQDAFSWHSPSSEPDLNEIEILLTQCCPSEFDMSMYFPGITQSQFGFSSDRSSGYGGQREQEAPSYHELQPTTWNTYPAQNGFGTSSVYNEGSSFSYFQMIQE</sequence>